<protein>
    <submittedName>
        <fullName evidence="2">Uncharacterized protein</fullName>
    </submittedName>
</protein>
<evidence type="ECO:0000313" key="2">
    <source>
        <dbReference type="EMBL" id="QHT36804.1"/>
    </source>
</evidence>
<reference evidence="2" key="1">
    <citation type="journal article" date="2020" name="Nature">
        <title>Giant virus diversity and host interactions through global metagenomics.</title>
        <authorList>
            <person name="Schulz F."/>
            <person name="Roux S."/>
            <person name="Paez-Espino D."/>
            <person name="Jungbluth S."/>
            <person name="Walsh D.A."/>
            <person name="Denef V.J."/>
            <person name="McMahon K.D."/>
            <person name="Konstantinidis K.T."/>
            <person name="Eloe-Fadrosh E.A."/>
            <person name="Kyrpides N.C."/>
            <person name="Woyke T."/>
        </authorList>
    </citation>
    <scope>NUCLEOTIDE SEQUENCE</scope>
    <source>
        <strain evidence="2">GVMAG-S-ERX555967-130</strain>
    </source>
</reference>
<proteinExistence type="predicted"/>
<keyword evidence="1" id="KW-0812">Transmembrane</keyword>
<dbReference type="EMBL" id="MN738786">
    <property type="protein sequence ID" value="QHT36804.1"/>
    <property type="molecule type" value="Genomic_DNA"/>
</dbReference>
<feature type="transmembrane region" description="Helical" evidence="1">
    <location>
        <begin position="42"/>
        <end position="60"/>
    </location>
</feature>
<feature type="transmembrane region" description="Helical" evidence="1">
    <location>
        <begin position="7"/>
        <end position="27"/>
    </location>
</feature>
<evidence type="ECO:0000256" key="1">
    <source>
        <dbReference type="SAM" id="Phobius"/>
    </source>
</evidence>
<accession>A0A6C0F6T2</accession>
<organism evidence="2">
    <name type="scientific">viral metagenome</name>
    <dbReference type="NCBI Taxonomy" id="1070528"/>
    <lineage>
        <taxon>unclassified sequences</taxon>
        <taxon>metagenomes</taxon>
        <taxon>organismal metagenomes</taxon>
    </lineage>
</organism>
<keyword evidence="1" id="KW-1133">Transmembrane helix</keyword>
<keyword evidence="1" id="KW-0472">Membrane</keyword>
<dbReference type="AlphaFoldDB" id="A0A6C0F6T2"/>
<name>A0A6C0F6T2_9ZZZZ</name>
<sequence length="86" mass="9390">MILQMLVSYLLKSLGISIVSTCIYWIMTSDENVSSEVRKTQAIRVFTIVLSVTFSVLFVMSGNSQTLVVRGNQGGGSPAMNTKPPF</sequence>